<evidence type="ECO:0000259" key="1">
    <source>
        <dbReference type="Pfam" id="PF00534"/>
    </source>
</evidence>
<keyword evidence="4" id="KW-1185">Reference proteome</keyword>
<dbReference type="RefSeq" id="WP_189048137.1">
    <property type="nucleotide sequence ID" value="NZ_BMJQ01000009.1"/>
</dbReference>
<dbReference type="Proteomes" id="UP000646365">
    <property type="component" value="Unassembled WGS sequence"/>
</dbReference>
<reference evidence="3" key="1">
    <citation type="journal article" date="2014" name="Int. J. Syst. Evol. Microbiol.">
        <title>Complete genome sequence of Corynebacterium casei LMG S-19264T (=DSM 44701T), isolated from a smear-ripened cheese.</title>
        <authorList>
            <consortium name="US DOE Joint Genome Institute (JGI-PGF)"/>
            <person name="Walter F."/>
            <person name="Albersmeier A."/>
            <person name="Kalinowski J."/>
            <person name="Ruckert C."/>
        </authorList>
    </citation>
    <scope>NUCLEOTIDE SEQUENCE</scope>
    <source>
        <strain evidence="3">CGMCC 1.15725</strain>
    </source>
</reference>
<proteinExistence type="predicted"/>
<sequence length="562" mass="61791">MSKRLLIVSNFYPPATVGGAEIVAHRQAKALVKRDWDVVALGGRIPSADAPAGSLDVDEFDGIPVYRLSLPSLEVSDNYRWAPAGRALTSLIASHQPQWVHFHNPIGLGADLIPLAKKLGCMVATTLHDNWGFCFKNTRLRRDNAVCSDFDECQLCIPTVRTKAGQQIPMRLRRDYVAHCLDQADLLISPSADLAQAYSAAGFEGRVEVVSNGIDLSSVVASPRSVPSQIRFLCSASLGEHKGILVLLEALKLLGREVTLRDRWVMTIAGHGHLEDRLRSEIKEAGLENNVLLIGRVERGELLDIIKASHAVVLPSIWPENEPVSLLEGLASGAALLATDIGGNPALVEHGKSGLLFKPADPRAIVGAMTSLISEPALIAQYSRCNIARRPEFDEELSVTRIIDLLDRSASRFAQDNPAKEQEVILICGGDHADAVTAIEVGLLAKTVPGLRLRLIWQEHASDEIWERASAFWWWSRTGGLGALDYAVRRGLPVIMRNGREAGILAETLPSIVIYSDGRELIRAIGELRPNKQRDRQYTDVNILRFLNQLRARDQYYLPIEA</sequence>
<dbReference type="InterPro" id="IPR028098">
    <property type="entry name" value="Glyco_trans_4-like_N"/>
</dbReference>
<feature type="domain" description="Glycosyl transferase family 1" evidence="1">
    <location>
        <begin position="229"/>
        <end position="379"/>
    </location>
</feature>
<evidence type="ECO:0000313" key="3">
    <source>
        <dbReference type="EMBL" id="GGF26243.1"/>
    </source>
</evidence>
<evidence type="ECO:0000259" key="2">
    <source>
        <dbReference type="Pfam" id="PF13439"/>
    </source>
</evidence>
<name>A0A8J3E4Q9_9PROT</name>
<dbReference type="Pfam" id="PF13439">
    <property type="entry name" value="Glyco_transf_4"/>
    <property type="match status" value="1"/>
</dbReference>
<evidence type="ECO:0008006" key="5">
    <source>
        <dbReference type="Google" id="ProtNLM"/>
    </source>
</evidence>
<evidence type="ECO:0000313" key="4">
    <source>
        <dbReference type="Proteomes" id="UP000646365"/>
    </source>
</evidence>
<dbReference type="PANTHER" id="PTHR45947:SF13">
    <property type="entry name" value="TRANSFERASE"/>
    <property type="match status" value="1"/>
</dbReference>
<gene>
    <name evidence="3" type="ORF">GCM10011611_35390</name>
</gene>
<dbReference type="SUPFAM" id="SSF53756">
    <property type="entry name" value="UDP-Glycosyltransferase/glycogen phosphorylase"/>
    <property type="match status" value="1"/>
</dbReference>
<dbReference type="InterPro" id="IPR050194">
    <property type="entry name" value="Glycosyltransferase_grp1"/>
</dbReference>
<dbReference type="GO" id="GO:0016757">
    <property type="term" value="F:glycosyltransferase activity"/>
    <property type="evidence" value="ECO:0007669"/>
    <property type="project" value="InterPro"/>
</dbReference>
<feature type="domain" description="Glycosyltransferase subfamily 4-like N-terminal" evidence="2">
    <location>
        <begin position="17"/>
        <end position="217"/>
    </location>
</feature>
<dbReference type="Gene3D" id="3.40.50.2000">
    <property type="entry name" value="Glycogen Phosphorylase B"/>
    <property type="match status" value="2"/>
</dbReference>
<protein>
    <recommendedName>
        <fullName evidence="5">Glycosyltransferase</fullName>
    </recommendedName>
</protein>
<dbReference type="AlphaFoldDB" id="A0A8J3E4Q9"/>
<dbReference type="InterPro" id="IPR001296">
    <property type="entry name" value="Glyco_trans_1"/>
</dbReference>
<organism evidence="3 4">
    <name type="scientific">Aliidongia dinghuensis</name>
    <dbReference type="NCBI Taxonomy" id="1867774"/>
    <lineage>
        <taxon>Bacteria</taxon>
        <taxon>Pseudomonadati</taxon>
        <taxon>Pseudomonadota</taxon>
        <taxon>Alphaproteobacteria</taxon>
        <taxon>Rhodospirillales</taxon>
        <taxon>Dongiaceae</taxon>
        <taxon>Aliidongia</taxon>
    </lineage>
</organism>
<comment type="caution">
    <text evidence="3">The sequence shown here is derived from an EMBL/GenBank/DDBJ whole genome shotgun (WGS) entry which is preliminary data.</text>
</comment>
<accession>A0A8J3E4Q9</accession>
<dbReference type="PANTHER" id="PTHR45947">
    <property type="entry name" value="SULFOQUINOVOSYL TRANSFERASE SQD2"/>
    <property type="match status" value="1"/>
</dbReference>
<dbReference type="Pfam" id="PF00534">
    <property type="entry name" value="Glycos_transf_1"/>
    <property type="match status" value="1"/>
</dbReference>
<dbReference type="EMBL" id="BMJQ01000009">
    <property type="protein sequence ID" value="GGF26243.1"/>
    <property type="molecule type" value="Genomic_DNA"/>
</dbReference>
<reference evidence="3" key="2">
    <citation type="submission" date="2020-09" db="EMBL/GenBank/DDBJ databases">
        <authorList>
            <person name="Sun Q."/>
            <person name="Zhou Y."/>
        </authorList>
    </citation>
    <scope>NUCLEOTIDE SEQUENCE</scope>
    <source>
        <strain evidence="3">CGMCC 1.15725</strain>
    </source>
</reference>